<reference evidence="2 3" key="1">
    <citation type="submission" date="2018-08" db="EMBL/GenBank/DDBJ databases">
        <title>Genomic investigation of the strawberry pathogen Phytophthora fragariae indicates pathogenicity is determined by transcriptional variation in three key races.</title>
        <authorList>
            <person name="Adams T.M."/>
            <person name="Armitage A.D."/>
            <person name="Sobczyk M.K."/>
            <person name="Bates H.J."/>
            <person name="Dunwell J.M."/>
            <person name="Nellist C.F."/>
            <person name="Harrison R.J."/>
        </authorList>
    </citation>
    <scope>NUCLEOTIDE SEQUENCE [LARGE SCALE GENOMIC DNA]</scope>
    <source>
        <strain evidence="2 3">BC-1</strain>
        <strain evidence="1 4">BC-23</strain>
    </source>
</reference>
<name>A0A6A3WSI6_9STRA</name>
<dbReference type="EMBL" id="QXGD01002334">
    <property type="protein sequence ID" value="KAE9190060.1"/>
    <property type="molecule type" value="Genomic_DNA"/>
</dbReference>
<evidence type="ECO:0000313" key="4">
    <source>
        <dbReference type="Proteomes" id="UP000476176"/>
    </source>
</evidence>
<dbReference type="Proteomes" id="UP000476176">
    <property type="component" value="Unassembled WGS sequence"/>
</dbReference>
<protein>
    <submittedName>
        <fullName evidence="2">Uncharacterized protein</fullName>
    </submittedName>
</protein>
<gene>
    <name evidence="2" type="ORF">PF002_g24869</name>
    <name evidence="1" type="ORF">PF004_g22709</name>
</gene>
<evidence type="ECO:0000313" key="1">
    <source>
        <dbReference type="EMBL" id="KAE9187730.1"/>
    </source>
</evidence>
<feature type="non-terminal residue" evidence="2">
    <location>
        <position position="104"/>
    </location>
</feature>
<accession>A0A6A3WSI6</accession>
<dbReference type="Proteomes" id="UP000440367">
    <property type="component" value="Unassembled WGS sequence"/>
</dbReference>
<dbReference type="AlphaFoldDB" id="A0A6A3WSI6"/>
<proteinExistence type="predicted"/>
<organism evidence="2 3">
    <name type="scientific">Phytophthora fragariae</name>
    <dbReference type="NCBI Taxonomy" id="53985"/>
    <lineage>
        <taxon>Eukaryota</taxon>
        <taxon>Sar</taxon>
        <taxon>Stramenopiles</taxon>
        <taxon>Oomycota</taxon>
        <taxon>Peronosporomycetes</taxon>
        <taxon>Peronosporales</taxon>
        <taxon>Peronosporaceae</taxon>
        <taxon>Phytophthora</taxon>
    </lineage>
</organism>
<evidence type="ECO:0000313" key="2">
    <source>
        <dbReference type="EMBL" id="KAE9190060.1"/>
    </source>
</evidence>
<sequence>MEVPSWMEDARRASKRRRKLLVAVMAAVASLPGEVSSCVHRKRLDWSVHKQTLLLEGEFTRCYRMEVESFEKLLLLVRPALLREEVQSERRTGANPITPENMMQ</sequence>
<dbReference type="EMBL" id="QXGC01002317">
    <property type="protein sequence ID" value="KAE9187730.1"/>
    <property type="molecule type" value="Genomic_DNA"/>
</dbReference>
<evidence type="ECO:0000313" key="3">
    <source>
        <dbReference type="Proteomes" id="UP000440367"/>
    </source>
</evidence>
<comment type="caution">
    <text evidence="2">The sequence shown here is derived from an EMBL/GenBank/DDBJ whole genome shotgun (WGS) entry which is preliminary data.</text>
</comment>